<evidence type="ECO:0000313" key="1">
    <source>
        <dbReference type="EMBL" id="SHG45051.1"/>
    </source>
</evidence>
<sequence length="257" mass="29018">MIITTAGRATIELITKAKQLASTYKVPYCERNCVSIDTMKQMHRDDVLVVGKERIYISPQHNDEKVFFHPNLAMVRAKRLLKGEEEPLITTAKLKEGMSFLDCTLGLASDSIIASLVVGPTGTVTGLEGNDQLYLLVNEGLSTFSSGIKQFDEAMRKINVIYNDHFSFLQKMESNSVDVVYFDPMFHTAIDTSHGINSIRTQALTTEINTETIKEAKRVARERVVLKDHWKSARFSQLGFTQHKRKTALFHYGTIEL</sequence>
<accession>A0A1M5JWX6</accession>
<dbReference type="EMBL" id="FQVW01000034">
    <property type="protein sequence ID" value="SHG45051.1"/>
    <property type="molecule type" value="Genomic_DNA"/>
</dbReference>
<organism evidence="1 2">
    <name type="scientific">Ornithinibacillus halophilus</name>
    <dbReference type="NCBI Taxonomy" id="930117"/>
    <lineage>
        <taxon>Bacteria</taxon>
        <taxon>Bacillati</taxon>
        <taxon>Bacillota</taxon>
        <taxon>Bacilli</taxon>
        <taxon>Bacillales</taxon>
        <taxon>Bacillaceae</taxon>
        <taxon>Ornithinibacillus</taxon>
    </lineage>
</organism>
<name>A0A1M5JWX6_9BACI</name>
<keyword evidence="2" id="KW-1185">Reference proteome</keyword>
<keyword evidence="1" id="KW-0489">Methyltransferase</keyword>
<dbReference type="GO" id="GO:0008990">
    <property type="term" value="F:rRNA (guanine-N2-)-methyltransferase activity"/>
    <property type="evidence" value="ECO:0007669"/>
    <property type="project" value="InterPro"/>
</dbReference>
<dbReference type="Proteomes" id="UP000183988">
    <property type="component" value="Unassembled WGS sequence"/>
</dbReference>
<reference evidence="1 2" key="1">
    <citation type="submission" date="2016-11" db="EMBL/GenBank/DDBJ databases">
        <authorList>
            <person name="Jaros S."/>
            <person name="Januszkiewicz K."/>
            <person name="Wedrychowicz H."/>
        </authorList>
    </citation>
    <scope>NUCLEOTIDE SEQUENCE [LARGE SCALE GENOMIC DNA]</scope>
    <source>
        <strain evidence="1 2">IBRC-M 10683</strain>
    </source>
</reference>
<dbReference type="PANTHER" id="PTHR36112:SF1">
    <property type="entry name" value="RIBOSOMAL RNA SMALL SUBUNIT METHYLTRANSFERASE J"/>
    <property type="match status" value="1"/>
</dbReference>
<dbReference type="Gene3D" id="3.40.50.150">
    <property type="entry name" value="Vaccinia Virus protein VP39"/>
    <property type="match status" value="1"/>
</dbReference>
<protein>
    <submittedName>
        <fullName evidence="1">Putative SAM-dependent methyltransferase</fullName>
    </submittedName>
</protein>
<dbReference type="PANTHER" id="PTHR36112">
    <property type="entry name" value="RIBOSOMAL RNA SMALL SUBUNIT METHYLTRANSFERASE J"/>
    <property type="match status" value="1"/>
</dbReference>
<keyword evidence="1" id="KW-0808">Transferase</keyword>
<dbReference type="SUPFAM" id="SSF53335">
    <property type="entry name" value="S-adenosyl-L-methionine-dependent methyltransferases"/>
    <property type="match status" value="1"/>
</dbReference>
<dbReference type="InterPro" id="IPR007536">
    <property type="entry name" value="16SrRNA_methylTrfase_J"/>
</dbReference>
<dbReference type="AlphaFoldDB" id="A0A1M5JWX6"/>
<proteinExistence type="predicted"/>
<gene>
    <name evidence="1" type="ORF">SAMN05216225_10347</name>
</gene>
<dbReference type="RefSeq" id="WP_072891260.1">
    <property type="nucleotide sequence ID" value="NZ_FQVW01000034.1"/>
</dbReference>
<dbReference type="OrthoDB" id="1653798at2"/>
<dbReference type="Pfam" id="PF04445">
    <property type="entry name" value="SAM_MT"/>
    <property type="match status" value="1"/>
</dbReference>
<evidence type="ECO:0000313" key="2">
    <source>
        <dbReference type="Proteomes" id="UP000183988"/>
    </source>
</evidence>
<dbReference type="InterPro" id="IPR029063">
    <property type="entry name" value="SAM-dependent_MTases_sf"/>
</dbReference>